<dbReference type="InterPro" id="IPR036691">
    <property type="entry name" value="Endo/exonu/phosph_ase_sf"/>
</dbReference>
<evidence type="ECO:0000313" key="2">
    <source>
        <dbReference type="Proteomes" id="UP001311915"/>
    </source>
</evidence>
<proteinExistence type="predicted"/>
<evidence type="ECO:0000313" key="1">
    <source>
        <dbReference type="EMBL" id="KAK4717795.1"/>
    </source>
</evidence>
<reference evidence="1 2" key="1">
    <citation type="submission" date="2023-10" db="EMBL/GenBank/DDBJ databases">
        <title>Genome-Wide Identification Analysis in wild type Solanum Pinnatisectum Reveals Some Genes Defensing Phytophthora Infestans.</title>
        <authorList>
            <person name="Sun C."/>
        </authorList>
    </citation>
    <scope>NUCLEOTIDE SEQUENCE [LARGE SCALE GENOMIC DNA]</scope>
    <source>
        <strain evidence="1">LQN</strain>
        <tissue evidence="1">Leaf</tissue>
    </source>
</reference>
<dbReference type="EMBL" id="JAWPEI010000008">
    <property type="protein sequence ID" value="KAK4717795.1"/>
    <property type="molecule type" value="Genomic_DNA"/>
</dbReference>
<gene>
    <name evidence="1" type="ORF">R3W88_016133</name>
</gene>
<organism evidence="1 2">
    <name type="scientific">Solanum pinnatisectum</name>
    <name type="common">tansyleaf nightshade</name>
    <dbReference type="NCBI Taxonomy" id="50273"/>
    <lineage>
        <taxon>Eukaryota</taxon>
        <taxon>Viridiplantae</taxon>
        <taxon>Streptophyta</taxon>
        <taxon>Embryophyta</taxon>
        <taxon>Tracheophyta</taxon>
        <taxon>Spermatophyta</taxon>
        <taxon>Magnoliopsida</taxon>
        <taxon>eudicotyledons</taxon>
        <taxon>Gunneridae</taxon>
        <taxon>Pentapetalae</taxon>
        <taxon>asterids</taxon>
        <taxon>lamiids</taxon>
        <taxon>Solanales</taxon>
        <taxon>Solanaceae</taxon>
        <taxon>Solanoideae</taxon>
        <taxon>Solaneae</taxon>
        <taxon>Solanum</taxon>
    </lineage>
</organism>
<evidence type="ECO:0008006" key="3">
    <source>
        <dbReference type="Google" id="ProtNLM"/>
    </source>
</evidence>
<sequence>MAEIADFQQCIENSGIIEMSKTGSRYTWRVGHGEDRIIPKIDWVFINTDWINNMPNYKAQFLPKGISDHCPLKLCFSQVQRRSRPTFKYCNVWAYHPNFEYIVREGWNQPDKEEKFRQSSYVAEVYLQQRSKTTWIKVGDDKTRNFISMIKHKKLQQAIIQVIDNQMKLQVDPENITSVFVQFYQELLGTKEENIRGLV</sequence>
<dbReference type="AlphaFoldDB" id="A0AAV9KYX4"/>
<name>A0AAV9KYX4_9SOLN</name>
<dbReference type="Gene3D" id="3.60.10.10">
    <property type="entry name" value="Endonuclease/exonuclease/phosphatase"/>
    <property type="match status" value="1"/>
</dbReference>
<dbReference type="SUPFAM" id="SSF56219">
    <property type="entry name" value="DNase I-like"/>
    <property type="match status" value="1"/>
</dbReference>
<dbReference type="PANTHER" id="PTHR33710">
    <property type="entry name" value="BNAC02G09200D PROTEIN"/>
    <property type="match status" value="1"/>
</dbReference>
<dbReference type="Proteomes" id="UP001311915">
    <property type="component" value="Unassembled WGS sequence"/>
</dbReference>
<dbReference type="PANTHER" id="PTHR33710:SF78">
    <property type="entry name" value="ENDONUCLEASE_EXONUCLEASE_PHOSPHATASE DOMAIN-CONTAINING PROTEIN"/>
    <property type="match status" value="1"/>
</dbReference>
<accession>A0AAV9KYX4</accession>
<protein>
    <recommendedName>
        <fullName evidence="3">Endonuclease/exonuclease/phosphatase domain-containing protein</fullName>
    </recommendedName>
</protein>
<keyword evidence="2" id="KW-1185">Reference proteome</keyword>
<comment type="caution">
    <text evidence="1">The sequence shown here is derived from an EMBL/GenBank/DDBJ whole genome shotgun (WGS) entry which is preliminary data.</text>
</comment>